<comment type="caution">
    <text evidence="1">The sequence shown here is derived from an EMBL/GenBank/DDBJ whole genome shotgun (WGS) entry which is preliminary data.</text>
</comment>
<evidence type="ECO:0000313" key="2">
    <source>
        <dbReference type="Proteomes" id="UP001569151"/>
    </source>
</evidence>
<sequence length="329" mass="37942">MNESVLSKEVMYIILSCLKDRKDEETALLESIEPELNTNSVLGLLLKHRLLGYFSAFSGSDLYENNKEVQKVLRLLLSDYQANHDVVEMETRNISDALEKSRIRHAYLKGVFYKLDTYQLPVSKSNDTDMLVSEKDISAVDECLRALGYWQTFGEKVGFVEASKRDKVIQILNHHDLVPYMKRRADGSVSEIDINIHFDSTTNQITDDILDKHYEQYCGRGYLSPIATFLHLCVHFEREFNGQIWIDRKSDLTLYKVVDLINVYRHYDLDNHEIFSMANDYKVAPAVKTTFECVDALLPEIGVFNLNKKSSSSHLREVNKNLMIRLVGV</sequence>
<reference evidence="1 2" key="1">
    <citation type="submission" date="2024-06" db="EMBL/GenBank/DDBJ databases">
        <authorList>
            <person name="Steensen K."/>
            <person name="Seneca J."/>
            <person name="Bartlau N."/>
            <person name="Yu A.X."/>
            <person name="Polz M.F."/>
        </authorList>
    </citation>
    <scope>NUCLEOTIDE SEQUENCE [LARGE SCALE GENOMIC DNA]</scope>
    <source>
        <strain evidence="1 2">1F146</strain>
    </source>
</reference>
<evidence type="ECO:0000313" key="1">
    <source>
        <dbReference type="EMBL" id="MEZ8209391.1"/>
    </source>
</evidence>
<protein>
    <submittedName>
        <fullName evidence="1">Nucleotidyltransferase family protein</fullName>
    </submittedName>
</protein>
<gene>
    <name evidence="1" type="ORF">ACED39_11430</name>
</gene>
<organism evidence="1 2">
    <name type="scientific">Vibrio bivalvicida</name>
    <dbReference type="NCBI Taxonomy" id="1276888"/>
    <lineage>
        <taxon>Bacteria</taxon>
        <taxon>Pseudomonadati</taxon>
        <taxon>Pseudomonadota</taxon>
        <taxon>Gammaproteobacteria</taxon>
        <taxon>Vibrionales</taxon>
        <taxon>Vibrionaceae</taxon>
        <taxon>Vibrio</taxon>
        <taxon>Vibrio oreintalis group</taxon>
    </lineage>
</organism>
<keyword evidence="2" id="KW-1185">Reference proteome</keyword>
<accession>A0ABV4MIN3</accession>
<name>A0ABV4MIN3_9VIBR</name>
<dbReference type="InterPro" id="IPR039498">
    <property type="entry name" value="NTP_transf_5"/>
</dbReference>
<dbReference type="Proteomes" id="UP001569151">
    <property type="component" value="Unassembled WGS sequence"/>
</dbReference>
<dbReference type="RefSeq" id="WP_371719052.1">
    <property type="nucleotide sequence ID" value="NZ_JBGOOF010000016.1"/>
</dbReference>
<proteinExistence type="predicted"/>
<dbReference type="Pfam" id="PF14907">
    <property type="entry name" value="NTP_transf_5"/>
    <property type="match status" value="1"/>
</dbReference>
<dbReference type="EMBL" id="JBGOOS010000014">
    <property type="protein sequence ID" value="MEZ8209391.1"/>
    <property type="molecule type" value="Genomic_DNA"/>
</dbReference>